<protein>
    <submittedName>
        <fullName evidence="5">Polysaccharide deacetylase family protein</fullName>
    </submittedName>
</protein>
<reference evidence="5 6" key="1">
    <citation type="submission" date="2019-10" db="EMBL/GenBank/DDBJ databases">
        <title>Description of Paenibacillus choica sp. nov.</title>
        <authorList>
            <person name="Carlier A."/>
            <person name="Qi S."/>
        </authorList>
    </citation>
    <scope>NUCLEOTIDE SEQUENCE [LARGE SCALE GENOMIC DNA]</scope>
    <source>
        <strain evidence="5 6">LMG 31460</strain>
    </source>
</reference>
<dbReference type="Proteomes" id="UP000658690">
    <property type="component" value="Unassembled WGS sequence"/>
</dbReference>
<keyword evidence="2" id="KW-0378">Hydrolase</keyword>
<dbReference type="InterPro" id="IPR050248">
    <property type="entry name" value="Polysacc_deacetylase_ArnD"/>
</dbReference>
<name>A0ABX1YTK9_9BACL</name>
<evidence type="ECO:0000256" key="3">
    <source>
        <dbReference type="SAM" id="SignalP"/>
    </source>
</evidence>
<dbReference type="PANTHER" id="PTHR10587">
    <property type="entry name" value="GLYCOSYL TRANSFERASE-RELATED"/>
    <property type="match status" value="1"/>
</dbReference>
<comment type="caution">
    <text evidence="5">The sequence shown here is derived from an EMBL/GenBank/DDBJ whole genome shotgun (WGS) entry which is preliminary data.</text>
</comment>
<evidence type="ECO:0000313" key="5">
    <source>
        <dbReference type="EMBL" id="NOU84435.1"/>
    </source>
</evidence>
<keyword evidence="1" id="KW-0479">Metal-binding</keyword>
<dbReference type="PROSITE" id="PS51677">
    <property type="entry name" value="NODB"/>
    <property type="match status" value="1"/>
</dbReference>
<evidence type="ECO:0000256" key="2">
    <source>
        <dbReference type="ARBA" id="ARBA00022801"/>
    </source>
</evidence>
<organism evidence="5 6">
    <name type="scientific">Paenibacillus germinis</name>
    <dbReference type="NCBI Taxonomy" id="2654979"/>
    <lineage>
        <taxon>Bacteria</taxon>
        <taxon>Bacillati</taxon>
        <taxon>Bacillota</taxon>
        <taxon>Bacilli</taxon>
        <taxon>Bacillales</taxon>
        <taxon>Paenibacillaceae</taxon>
        <taxon>Paenibacillus</taxon>
    </lineage>
</organism>
<dbReference type="Pfam" id="PF01522">
    <property type="entry name" value="Polysacc_deac_1"/>
    <property type="match status" value="1"/>
</dbReference>
<dbReference type="PANTHER" id="PTHR10587:SF133">
    <property type="entry name" value="CHITIN DEACETYLASE 1-RELATED"/>
    <property type="match status" value="1"/>
</dbReference>
<feature type="domain" description="NodB homology" evidence="4">
    <location>
        <begin position="49"/>
        <end position="229"/>
    </location>
</feature>
<dbReference type="SUPFAM" id="SSF88713">
    <property type="entry name" value="Glycoside hydrolase/deacetylase"/>
    <property type="match status" value="1"/>
</dbReference>
<gene>
    <name evidence="5" type="ORF">GC102_01395</name>
</gene>
<evidence type="ECO:0000259" key="4">
    <source>
        <dbReference type="PROSITE" id="PS51677"/>
    </source>
</evidence>
<dbReference type="Gene3D" id="3.20.20.370">
    <property type="entry name" value="Glycoside hydrolase/deacetylase"/>
    <property type="match status" value="1"/>
</dbReference>
<feature type="signal peptide" evidence="3">
    <location>
        <begin position="1"/>
        <end position="25"/>
    </location>
</feature>
<evidence type="ECO:0000256" key="1">
    <source>
        <dbReference type="ARBA" id="ARBA00022723"/>
    </source>
</evidence>
<dbReference type="InterPro" id="IPR011330">
    <property type="entry name" value="Glyco_hydro/deAcase_b/a-brl"/>
</dbReference>
<proteinExistence type="predicted"/>
<dbReference type="CDD" id="cd10917">
    <property type="entry name" value="CE4_NodB_like_6s_7s"/>
    <property type="match status" value="1"/>
</dbReference>
<keyword evidence="3" id="KW-0732">Signal</keyword>
<keyword evidence="6" id="KW-1185">Reference proteome</keyword>
<evidence type="ECO:0000313" key="6">
    <source>
        <dbReference type="Proteomes" id="UP000658690"/>
    </source>
</evidence>
<dbReference type="InterPro" id="IPR002509">
    <property type="entry name" value="NODB_dom"/>
</dbReference>
<feature type="chain" id="PRO_5046207331" evidence="3">
    <location>
        <begin position="26"/>
        <end position="246"/>
    </location>
</feature>
<sequence>MKENTMRIFLILCICLFLMQPTASATPKKDRAYYETRGEIVWEVNTDEKVIALTFDDGPHPEYTAQILELLRQYEAKATFFVVGNKVKLYPDVLNQTIREGHEIANHTYSHAYLSKKNNIKKEINQTEELIYDTTGKRCLLFRPPGGFYNERLVATVRAEGYKMIMWSWQLDTKDWSTPGVNKIVKSVLKNAKNGNIVLFHDYIEGPTQTIAALKIILPELKSRGYQLVTVSQLLNYNKALPAKIH</sequence>
<accession>A0ABX1YTK9</accession>
<dbReference type="EMBL" id="WHOC01000009">
    <property type="protein sequence ID" value="NOU84435.1"/>
    <property type="molecule type" value="Genomic_DNA"/>
</dbReference>